<dbReference type="OrthoDB" id="414243at2759"/>
<evidence type="ECO:0000259" key="5">
    <source>
        <dbReference type="PROSITE" id="PS50405"/>
    </source>
</evidence>
<dbReference type="InterPro" id="IPR036282">
    <property type="entry name" value="Glutathione-S-Trfase_C_sf"/>
</dbReference>
<dbReference type="PROSITE" id="PS50404">
    <property type="entry name" value="GST_NTER"/>
    <property type="match status" value="1"/>
</dbReference>
<sequence length="214" mass="24261">MLRGNMPEYRVIYFDARGRAEPIRLSLAAAGQVFEDKRVQSEEWEKMKSEMPQGAVPILSVDGHMIAQSTAILRYIAREYDMYGEGTKNMTMVDTIISTYEDFFTEMIKPYMEQDEDKKKELRKAFGEKVVPKFVKIMSKTLSDNKENSGWLVGSKLTVADIVVFCMFADAESLFDKTAAEAFLEDAKLIAHSEKVAANSAIKAWIAKRPNNAF</sequence>
<comment type="function">
    <text evidence="3">S-crystallins are structural components of squids and octopi eye lens. Contains relatively little if any GST activity.</text>
</comment>
<name>A0A210PPP2_MIZYE</name>
<dbReference type="InterPro" id="IPR004045">
    <property type="entry name" value="Glutathione_S-Trfase_N"/>
</dbReference>
<dbReference type="STRING" id="6573.A0A210PPP2"/>
<dbReference type="PROSITE" id="PS50405">
    <property type="entry name" value="GST_CTER"/>
    <property type="match status" value="1"/>
</dbReference>
<feature type="domain" description="GST N-terminal" evidence="4">
    <location>
        <begin position="7"/>
        <end position="84"/>
    </location>
</feature>
<dbReference type="GO" id="GO:0006749">
    <property type="term" value="P:glutathione metabolic process"/>
    <property type="evidence" value="ECO:0007669"/>
    <property type="project" value="TreeGrafter"/>
</dbReference>
<evidence type="ECO:0000256" key="1">
    <source>
        <dbReference type="ARBA" id="ARBA00007409"/>
    </source>
</evidence>
<evidence type="ECO:0000256" key="3">
    <source>
        <dbReference type="ARBA" id="ARBA00049616"/>
    </source>
</evidence>
<dbReference type="AlphaFoldDB" id="A0A210PPP2"/>
<dbReference type="PANTHER" id="PTHR11571">
    <property type="entry name" value="GLUTATHIONE S-TRANSFERASE"/>
    <property type="match status" value="1"/>
</dbReference>
<dbReference type="PANTHER" id="PTHR11571:SF150">
    <property type="entry name" value="GLUTATHIONE S-TRANSFERASE"/>
    <property type="match status" value="1"/>
</dbReference>
<dbReference type="InterPro" id="IPR036249">
    <property type="entry name" value="Thioredoxin-like_sf"/>
</dbReference>
<keyword evidence="7" id="KW-1185">Reference proteome</keyword>
<dbReference type="CDD" id="cd03192">
    <property type="entry name" value="GST_C_Sigma_like"/>
    <property type="match status" value="1"/>
</dbReference>
<evidence type="ECO:0000313" key="6">
    <source>
        <dbReference type="EMBL" id="OWF38469.1"/>
    </source>
</evidence>
<proteinExistence type="inferred from homology"/>
<accession>A0A210PPP2</accession>
<evidence type="ECO:0000259" key="4">
    <source>
        <dbReference type="PROSITE" id="PS50404"/>
    </source>
</evidence>
<dbReference type="CDD" id="cd03039">
    <property type="entry name" value="GST_N_Sigma_like"/>
    <property type="match status" value="1"/>
</dbReference>
<dbReference type="Pfam" id="PF14497">
    <property type="entry name" value="GST_C_3"/>
    <property type="match status" value="1"/>
</dbReference>
<dbReference type="Gene3D" id="1.20.1050.10">
    <property type="match status" value="1"/>
</dbReference>
<dbReference type="InterPro" id="IPR050213">
    <property type="entry name" value="GST_superfamily"/>
</dbReference>
<gene>
    <name evidence="6" type="ORF">KP79_PYT11584</name>
</gene>
<dbReference type="SFLD" id="SFLDS00019">
    <property type="entry name" value="Glutathione_Transferase_(cytos"/>
    <property type="match status" value="1"/>
</dbReference>
<dbReference type="Proteomes" id="UP000242188">
    <property type="component" value="Unassembled WGS sequence"/>
</dbReference>
<reference evidence="6 7" key="1">
    <citation type="journal article" date="2017" name="Nat. Ecol. Evol.">
        <title>Scallop genome provides insights into evolution of bilaterian karyotype and development.</title>
        <authorList>
            <person name="Wang S."/>
            <person name="Zhang J."/>
            <person name="Jiao W."/>
            <person name="Li J."/>
            <person name="Xun X."/>
            <person name="Sun Y."/>
            <person name="Guo X."/>
            <person name="Huan P."/>
            <person name="Dong B."/>
            <person name="Zhang L."/>
            <person name="Hu X."/>
            <person name="Sun X."/>
            <person name="Wang J."/>
            <person name="Zhao C."/>
            <person name="Wang Y."/>
            <person name="Wang D."/>
            <person name="Huang X."/>
            <person name="Wang R."/>
            <person name="Lv J."/>
            <person name="Li Y."/>
            <person name="Zhang Z."/>
            <person name="Liu B."/>
            <person name="Lu W."/>
            <person name="Hui Y."/>
            <person name="Liang J."/>
            <person name="Zhou Z."/>
            <person name="Hou R."/>
            <person name="Li X."/>
            <person name="Liu Y."/>
            <person name="Li H."/>
            <person name="Ning X."/>
            <person name="Lin Y."/>
            <person name="Zhao L."/>
            <person name="Xing Q."/>
            <person name="Dou J."/>
            <person name="Li Y."/>
            <person name="Mao J."/>
            <person name="Guo H."/>
            <person name="Dou H."/>
            <person name="Li T."/>
            <person name="Mu C."/>
            <person name="Jiang W."/>
            <person name="Fu Q."/>
            <person name="Fu X."/>
            <person name="Miao Y."/>
            <person name="Liu J."/>
            <person name="Yu Q."/>
            <person name="Li R."/>
            <person name="Liao H."/>
            <person name="Li X."/>
            <person name="Kong Y."/>
            <person name="Jiang Z."/>
            <person name="Chourrout D."/>
            <person name="Li R."/>
            <person name="Bao Z."/>
        </authorList>
    </citation>
    <scope>NUCLEOTIDE SEQUENCE [LARGE SCALE GENOMIC DNA]</scope>
    <source>
        <strain evidence="6 7">PY_sf001</strain>
    </source>
</reference>
<dbReference type="InterPro" id="IPR004046">
    <property type="entry name" value="GST_C"/>
</dbReference>
<dbReference type="FunFam" id="1.20.1050.10:FF:000030">
    <property type="entry name" value="Glutathione S-transferase S1"/>
    <property type="match status" value="1"/>
</dbReference>
<organism evidence="6 7">
    <name type="scientific">Mizuhopecten yessoensis</name>
    <name type="common">Japanese scallop</name>
    <name type="synonym">Patinopecten yessoensis</name>
    <dbReference type="NCBI Taxonomy" id="6573"/>
    <lineage>
        <taxon>Eukaryota</taxon>
        <taxon>Metazoa</taxon>
        <taxon>Spiralia</taxon>
        <taxon>Lophotrochozoa</taxon>
        <taxon>Mollusca</taxon>
        <taxon>Bivalvia</taxon>
        <taxon>Autobranchia</taxon>
        <taxon>Pteriomorphia</taxon>
        <taxon>Pectinida</taxon>
        <taxon>Pectinoidea</taxon>
        <taxon>Pectinidae</taxon>
        <taxon>Mizuhopecten</taxon>
    </lineage>
</organism>
<evidence type="ECO:0000256" key="2">
    <source>
        <dbReference type="ARBA" id="ARBA00022613"/>
    </source>
</evidence>
<dbReference type="InterPro" id="IPR040079">
    <property type="entry name" value="Glutathione_S-Trfase"/>
</dbReference>
<dbReference type="SUPFAM" id="SSF52833">
    <property type="entry name" value="Thioredoxin-like"/>
    <property type="match status" value="1"/>
</dbReference>
<dbReference type="EMBL" id="NEDP02005566">
    <property type="protein sequence ID" value="OWF38469.1"/>
    <property type="molecule type" value="Genomic_DNA"/>
</dbReference>
<dbReference type="Gene3D" id="3.40.30.10">
    <property type="entry name" value="Glutaredoxin"/>
    <property type="match status" value="1"/>
</dbReference>
<dbReference type="SUPFAM" id="SSF47616">
    <property type="entry name" value="GST C-terminal domain-like"/>
    <property type="match status" value="1"/>
</dbReference>
<dbReference type="FunFam" id="3.40.30.10:FF:000035">
    <property type="entry name" value="hematopoietic prostaglandin D synthase"/>
    <property type="match status" value="1"/>
</dbReference>
<comment type="similarity">
    <text evidence="1">Belongs to the GST superfamily.</text>
</comment>
<comment type="caution">
    <text evidence="6">The sequence shown here is derived from an EMBL/GenBank/DDBJ whole genome shotgun (WGS) entry which is preliminary data.</text>
</comment>
<evidence type="ECO:0000313" key="7">
    <source>
        <dbReference type="Proteomes" id="UP000242188"/>
    </source>
</evidence>
<dbReference type="GO" id="GO:0004364">
    <property type="term" value="F:glutathione transferase activity"/>
    <property type="evidence" value="ECO:0007669"/>
    <property type="project" value="TreeGrafter"/>
</dbReference>
<dbReference type="GO" id="GO:0005212">
    <property type="term" value="F:structural constituent of eye lens"/>
    <property type="evidence" value="ECO:0007669"/>
    <property type="project" value="UniProtKB-KW"/>
</dbReference>
<feature type="domain" description="GST C-terminal" evidence="5">
    <location>
        <begin position="86"/>
        <end position="214"/>
    </location>
</feature>
<keyword evidence="2" id="KW-0273">Eye lens protein</keyword>
<dbReference type="SFLD" id="SFLDG01205">
    <property type="entry name" value="AMPS.1"/>
    <property type="match status" value="1"/>
</dbReference>
<protein>
    <submittedName>
        <fullName evidence="6">S-crystallin SL11</fullName>
    </submittedName>
</protein>
<dbReference type="InterPro" id="IPR010987">
    <property type="entry name" value="Glutathione-S-Trfase_C-like"/>
</dbReference>
<dbReference type="SFLD" id="SFLDG00363">
    <property type="entry name" value="AMPS_(cytGST):_Alpha-__Mu-__Pi"/>
    <property type="match status" value="1"/>
</dbReference>
<dbReference type="Pfam" id="PF02798">
    <property type="entry name" value="GST_N"/>
    <property type="match status" value="1"/>
</dbReference>